<reference evidence="2" key="1">
    <citation type="submission" date="2023-03" db="EMBL/GenBank/DDBJ databases">
        <title>Massive genome expansion in bonnet fungi (Mycena s.s.) driven by repeated elements and novel gene families across ecological guilds.</title>
        <authorList>
            <consortium name="Lawrence Berkeley National Laboratory"/>
            <person name="Harder C.B."/>
            <person name="Miyauchi S."/>
            <person name="Viragh M."/>
            <person name="Kuo A."/>
            <person name="Thoen E."/>
            <person name="Andreopoulos B."/>
            <person name="Lu D."/>
            <person name="Skrede I."/>
            <person name="Drula E."/>
            <person name="Henrissat B."/>
            <person name="Morin E."/>
            <person name="Kohler A."/>
            <person name="Barry K."/>
            <person name="LaButti K."/>
            <person name="Morin E."/>
            <person name="Salamov A."/>
            <person name="Lipzen A."/>
            <person name="Mereny Z."/>
            <person name="Hegedus B."/>
            <person name="Baldrian P."/>
            <person name="Stursova M."/>
            <person name="Weitz H."/>
            <person name="Taylor A."/>
            <person name="Grigoriev I.V."/>
            <person name="Nagy L.G."/>
            <person name="Martin F."/>
            <person name="Kauserud H."/>
        </authorList>
    </citation>
    <scope>NUCLEOTIDE SEQUENCE</scope>
    <source>
        <strain evidence="2">CBHHK067</strain>
    </source>
</reference>
<feature type="region of interest" description="Disordered" evidence="1">
    <location>
        <begin position="401"/>
        <end position="420"/>
    </location>
</feature>
<evidence type="ECO:0000313" key="3">
    <source>
        <dbReference type="Proteomes" id="UP001221757"/>
    </source>
</evidence>
<name>A0AAD7GHJ2_MYCRO</name>
<accession>A0AAD7GHJ2</accession>
<evidence type="ECO:0000256" key="1">
    <source>
        <dbReference type="SAM" id="MobiDB-lite"/>
    </source>
</evidence>
<feature type="compositionally biased region" description="Basic and acidic residues" evidence="1">
    <location>
        <begin position="632"/>
        <end position="644"/>
    </location>
</feature>
<evidence type="ECO:0000313" key="2">
    <source>
        <dbReference type="EMBL" id="KAJ7689326.1"/>
    </source>
</evidence>
<comment type="caution">
    <text evidence="2">The sequence shown here is derived from an EMBL/GenBank/DDBJ whole genome shotgun (WGS) entry which is preliminary data.</text>
</comment>
<keyword evidence="3" id="KW-1185">Reference proteome</keyword>
<dbReference type="EMBL" id="JARKIE010000073">
    <property type="protein sequence ID" value="KAJ7689326.1"/>
    <property type="molecule type" value="Genomic_DNA"/>
</dbReference>
<feature type="compositionally biased region" description="Pro residues" evidence="1">
    <location>
        <begin position="573"/>
        <end position="583"/>
    </location>
</feature>
<proteinExistence type="predicted"/>
<feature type="region of interest" description="Disordered" evidence="1">
    <location>
        <begin position="573"/>
        <end position="644"/>
    </location>
</feature>
<dbReference type="AlphaFoldDB" id="A0AAD7GHJ2"/>
<dbReference type="Proteomes" id="UP001221757">
    <property type="component" value="Unassembled WGS sequence"/>
</dbReference>
<feature type="compositionally biased region" description="Low complexity" evidence="1">
    <location>
        <begin position="402"/>
        <end position="420"/>
    </location>
</feature>
<organism evidence="2 3">
    <name type="scientific">Mycena rosella</name>
    <name type="common">Pink bonnet</name>
    <name type="synonym">Agaricus rosellus</name>
    <dbReference type="NCBI Taxonomy" id="1033263"/>
    <lineage>
        <taxon>Eukaryota</taxon>
        <taxon>Fungi</taxon>
        <taxon>Dikarya</taxon>
        <taxon>Basidiomycota</taxon>
        <taxon>Agaricomycotina</taxon>
        <taxon>Agaricomycetes</taxon>
        <taxon>Agaricomycetidae</taxon>
        <taxon>Agaricales</taxon>
        <taxon>Marasmiineae</taxon>
        <taxon>Mycenaceae</taxon>
        <taxon>Mycena</taxon>
    </lineage>
</organism>
<protein>
    <submittedName>
        <fullName evidence="2">Uncharacterized protein</fullName>
    </submittedName>
</protein>
<gene>
    <name evidence="2" type="ORF">B0H17DRAFT_640822</name>
</gene>
<sequence length="644" mass="70568">MYVASFHIPVFSHVGPALQPRVHRLAMSSFFAAVFPIYLAGLTKPLPERYIHSYITTSDGGICILTCVPYLLKLLDDPGVTSFDDDTTYKRLGGKMNEWELSIFAKIVQRAASLVRAYINRGSADFFELIFDELQRVKLMVTGKPIAFKKFVPGGNLLVMNSDMDAAQIIGACRSVMKHNVPAHSGIPDGTPVEKVAPHFVKICWRHAKEPVHDFRALVNAADFARLTNFTYIESDETLAAFSAFVYGLGKKEITNWWAHKEMNAWIIPCLIKSQSLLSADVWDITPSTTNTNEAQHAWTNAQTGIRLSVVEALKSAQAVDEKVAEEIQMSIRTGIMANPNNEIVHRLARNGQRLSASARKTRESRQATELSKDLQIRLDTETEKRRESTALTKALKEQLKASKQASKSGSSTILSASSSGRVKMAPARSAVPAPVCSMQSENATLYPGAVHRAELLSGFTPPRQAAEFASYDLFTFGALTGVPAPEIANTPTIAPTDFSGIDFSTFDIDAFFGLDPNFNTLIPSGPPAEYLQQDYMHSFAPSVPADLEYLDNLPSPSMALALNPVPFLLLPPPPPESPPASSPPMENLLEPGPSAPKPRRSRKEVDPANIITSSRSRAPTARKRMAAEMITSDRSEKRAKAKA</sequence>